<keyword evidence="5" id="KW-1185">Reference proteome</keyword>
<evidence type="ECO:0000313" key="5">
    <source>
        <dbReference type="Proteomes" id="UP001642360"/>
    </source>
</evidence>
<dbReference type="GO" id="GO:0005634">
    <property type="term" value="C:nucleus"/>
    <property type="evidence" value="ECO:0007669"/>
    <property type="project" value="UniProtKB-SubCell"/>
</dbReference>
<name>A0ABC8RN10_9AQUA</name>
<dbReference type="InterPro" id="IPR036546">
    <property type="entry name" value="MED15_KIX"/>
</dbReference>
<accession>A0ABC8RN10</accession>
<dbReference type="AlphaFoldDB" id="A0ABC8RN10"/>
<dbReference type="InterPro" id="IPR036529">
    <property type="entry name" value="KIX_dom_sf"/>
</dbReference>
<comment type="subcellular location">
    <subcellularLocation>
        <location evidence="1">Nucleus</location>
    </subcellularLocation>
</comment>
<dbReference type="Gene3D" id="1.10.246.20">
    <property type="entry name" value="Coactivator CBP, KIX domain"/>
    <property type="match status" value="1"/>
</dbReference>
<dbReference type="EMBL" id="CAUOFW020001514">
    <property type="protein sequence ID" value="CAK9145930.1"/>
    <property type="molecule type" value="Genomic_DNA"/>
</dbReference>
<protein>
    <recommendedName>
        <fullName evidence="3">Mediator complex subunit 15 KIX domain-containing protein</fullName>
    </recommendedName>
</protein>
<dbReference type="InterPro" id="IPR044661">
    <property type="entry name" value="MED15a/b/c-like"/>
</dbReference>
<organism evidence="4 5">
    <name type="scientific">Ilex paraguariensis</name>
    <name type="common">yerba mate</name>
    <dbReference type="NCBI Taxonomy" id="185542"/>
    <lineage>
        <taxon>Eukaryota</taxon>
        <taxon>Viridiplantae</taxon>
        <taxon>Streptophyta</taxon>
        <taxon>Embryophyta</taxon>
        <taxon>Tracheophyta</taxon>
        <taxon>Spermatophyta</taxon>
        <taxon>Magnoliopsida</taxon>
        <taxon>eudicotyledons</taxon>
        <taxon>Gunneridae</taxon>
        <taxon>Pentapetalae</taxon>
        <taxon>asterids</taxon>
        <taxon>campanulids</taxon>
        <taxon>Aquifoliales</taxon>
        <taxon>Aquifoliaceae</taxon>
        <taxon>Ilex</taxon>
    </lineage>
</organism>
<evidence type="ECO:0000259" key="3">
    <source>
        <dbReference type="Pfam" id="PF16987"/>
    </source>
</evidence>
<dbReference type="SUPFAM" id="SSF47040">
    <property type="entry name" value="Kix domain of CBP (creb binding protein)"/>
    <property type="match status" value="1"/>
</dbReference>
<evidence type="ECO:0000256" key="2">
    <source>
        <dbReference type="ARBA" id="ARBA00023242"/>
    </source>
</evidence>
<dbReference type="Proteomes" id="UP001642360">
    <property type="component" value="Unassembled WGS sequence"/>
</dbReference>
<comment type="caution">
    <text evidence="4">The sequence shown here is derived from an EMBL/GenBank/DDBJ whole genome shotgun (WGS) entry which is preliminary data.</text>
</comment>
<dbReference type="FunFam" id="1.10.246.20:FF:000003">
    <property type="entry name" value="Mediator of RNA polymerase II transcription subunit 15a"/>
    <property type="match status" value="1"/>
</dbReference>
<dbReference type="PANTHER" id="PTHR33137">
    <property type="entry name" value="MEDIATOR OF RNA POLYMERASE II TRANSCRIPTION SUBUNIT 15A-RELATED"/>
    <property type="match status" value="1"/>
</dbReference>
<dbReference type="PANTHER" id="PTHR33137:SF4">
    <property type="entry name" value="MEDIATOR OF RNA POLYMERASE II TRANSCRIPTION SUBUNIT 15A-RELATED"/>
    <property type="match status" value="1"/>
</dbReference>
<evidence type="ECO:0000256" key="1">
    <source>
        <dbReference type="ARBA" id="ARBA00004123"/>
    </source>
</evidence>
<keyword evidence="2" id="KW-0539">Nucleus</keyword>
<gene>
    <name evidence="4" type="ORF">ILEXP_LOCUS13747</name>
</gene>
<reference evidence="4 5" key="1">
    <citation type="submission" date="2024-02" db="EMBL/GenBank/DDBJ databases">
        <authorList>
            <person name="Vignale AGUSTIN F."/>
            <person name="Sosa J E."/>
            <person name="Modenutti C."/>
        </authorList>
    </citation>
    <scope>NUCLEOTIDE SEQUENCE [LARGE SCALE GENOMIC DNA]</scope>
</reference>
<dbReference type="Pfam" id="PF16987">
    <property type="entry name" value="KIX_2"/>
    <property type="match status" value="1"/>
</dbReference>
<evidence type="ECO:0000313" key="4">
    <source>
        <dbReference type="EMBL" id="CAK9145930.1"/>
    </source>
</evidence>
<sequence>MDAGDWRSQLQPDTRQMIVNNIMETLRRHLPFSGQEGLQELEKIAVRFEEKIYTTATSQSDYQRIISLKMRTMETRYHNHMGNSLQSNYASNCKITPVPGLL</sequence>
<proteinExistence type="predicted"/>
<feature type="domain" description="Mediator complex subunit 15 KIX" evidence="3">
    <location>
        <begin position="4"/>
        <end position="83"/>
    </location>
</feature>